<dbReference type="Gene3D" id="3.90.1150.10">
    <property type="entry name" value="Aspartate Aminotransferase, domain 1"/>
    <property type="match status" value="1"/>
</dbReference>
<comment type="caution">
    <text evidence="11">The sequence shown here is derived from an EMBL/GenBank/DDBJ whole genome shotgun (WGS) entry which is preliminary data.</text>
</comment>
<evidence type="ECO:0000256" key="1">
    <source>
        <dbReference type="ARBA" id="ARBA00001933"/>
    </source>
</evidence>
<dbReference type="Gene3D" id="3.40.640.10">
    <property type="entry name" value="Type I PLP-dependent aspartate aminotransferase-like (Major domain)"/>
    <property type="match status" value="1"/>
</dbReference>
<dbReference type="InterPro" id="IPR015422">
    <property type="entry name" value="PyrdxlP-dep_Trfase_small"/>
</dbReference>
<dbReference type="Proteomes" id="UP001229244">
    <property type="component" value="Unassembled WGS sequence"/>
</dbReference>
<name>A0AAE3VP65_9HYPH</name>
<dbReference type="EC" id="4.1.1.81" evidence="4"/>
<dbReference type="NCBIfam" id="TIGR01140">
    <property type="entry name" value="L_thr_O3P_dcar"/>
    <property type="match status" value="1"/>
</dbReference>
<comment type="function">
    <text evidence="2">Decarboxylates L-threonine-O-3-phosphate to yield (R)-1-amino-2-propanol O-2-phosphate, the precursor for the linkage between the nucleotide loop and the corrin ring in cobalamin.</text>
</comment>
<dbReference type="CDD" id="cd00609">
    <property type="entry name" value="AAT_like"/>
    <property type="match status" value="1"/>
</dbReference>
<evidence type="ECO:0000256" key="7">
    <source>
        <dbReference type="ARBA" id="ARBA00023239"/>
    </source>
</evidence>
<dbReference type="GO" id="GO:0048472">
    <property type="term" value="F:threonine-phosphate decarboxylase activity"/>
    <property type="evidence" value="ECO:0007669"/>
    <property type="project" value="UniProtKB-EC"/>
</dbReference>
<dbReference type="GO" id="GO:0009236">
    <property type="term" value="P:cobalamin biosynthetic process"/>
    <property type="evidence" value="ECO:0007669"/>
    <property type="project" value="UniProtKB-KW"/>
</dbReference>
<evidence type="ECO:0000259" key="10">
    <source>
        <dbReference type="Pfam" id="PF00155"/>
    </source>
</evidence>
<proteinExistence type="predicted"/>
<dbReference type="InterPro" id="IPR004839">
    <property type="entry name" value="Aminotransferase_I/II_large"/>
</dbReference>
<dbReference type="GO" id="GO:0030170">
    <property type="term" value="F:pyridoxal phosphate binding"/>
    <property type="evidence" value="ECO:0007669"/>
    <property type="project" value="InterPro"/>
</dbReference>
<organism evidence="11 12">
    <name type="scientific">Amorphus orientalis</name>
    <dbReference type="NCBI Taxonomy" id="649198"/>
    <lineage>
        <taxon>Bacteria</taxon>
        <taxon>Pseudomonadati</taxon>
        <taxon>Pseudomonadota</taxon>
        <taxon>Alphaproteobacteria</taxon>
        <taxon>Hyphomicrobiales</taxon>
        <taxon>Amorphaceae</taxon>
        <taxon>Amorphus</taxon>
    </lineage>
</organism>
<protein>
    <recommendedName>
        <fullName evidence="4">threonine-phosphate decarboxylase</fullName>
        <ecNumber evidence="4">4.1.1.81</ecNumber>
    </recommendedName>
    <alternativeName>
        <fullName evidence="8">L-threonine-O-3-phosphate decarboxylase</fullName>
    </alternativeName>
</protein>
<evidence type="ECO:0000313" key="12">
    <source>
        <dbReference type="Proteomes" id="UP001229244"/>
    </source>
</evidence>
<keyword evidence="12" id="KW-1185">Reference proteome</keyword>
<sequence length="346" mass="36753">MSNLAKQQPDAGGSIEHGGDLAEARALFPDAPAPWIDLSTGINPVPYPLGELPLSAFHRLPSPSELSELEAAARSLYRAPPATGVVAAPGTQALIELLPRLRGTSRVSIVGPTYGEHAHAWAKAGHSVGEVSELDEARPADVVVVVNPNNPDGRVTAAEQLHAVATRVANWGGWLIVDEAFADFDSDMSIVPQMPENVIVLRSFGKTFGLAGVRLGFLAAAADVAGEVRARMGPWAVSGPAISLGRRALSDRIWIEEARLARSLDAERLDGLLTPLLGPPIGGTVLYRTFRSTAAATVFDGFGQAGIWARRFARDPDLLRFGLPGTDAEWQRLEAACTEIRTDSPV</sequence>
<feature type="domain" description="Aminotransferase class I/classII large" evidence="10">
    <location>
        <begin position="57"/>
        <end position="262"/>
    </location>
</feature>
<dbReference type="PANTHER" id="PTHR42885">
    <property type="entry name" value="HISTIDINOL-PHOSPHATE AMINOTRANSFERASE-RELATED"/>
    <property type="match status" value="1"/>
</dbReference>
<dbReference type="PANTHER" id="PTHR42885:SF1">
    <property type="entry name" value="THREONINE-PHOSPHATE DECARBOXYLASE"/>
    <property type="match status" value="1"/>
</dbReference>
<dbReference type="InterPro" id="IPR015421">
    <property type="entry name" value="PyrdxlP-dep_Trfase_major"/>
</dbReference>
<reference evidence="11" key="1">
    <citation type="submission" date="2023-07" db="EMBL/GenBank/DDBJ databases">
        <title>Genomic Encyclopedia of Type Strains, Phase IV (KMG-IV): sequencing the most valuable type-strain genomes for metagenomic binning, comparative biology and taxonomic classification.</title>
        <authorList>
            <person name="Goeker M."/>
        </authorList>
    </citation>
    <scope>NUCLEOTIDE SEQUENCE</scope>
    <source>
        <strain evidence="11">DSM 21202</strain>
    </source>
</reference>
<evidence type="ECO:0000256" key="3">
    <source>
        <dbReference type="ARBA" id="ARBA00004953"/>
    </source>
</evidence>
<dbReference type="InterPro" id="IPR015424">
    <property type="entry name" value="PyrdxlP-dep_Trfase"/>
</dbReference>
<dbReference type="InterPro" id="IPR005860">
    <property type="entry name" value="CobD"/>
</dbReference>
<accession>A0AAE3VP65</accession>
<evidence type="ECO:0000313" key="11">
    <source>
        <dbReference type="EMBL" id="MDQ0315692.1"/>
    </source>
</evidence>
<evidence type="ECO:0000256" key="6">
    <source>
        <dbReference type="ARBA" id="ARBA00022898"/>
    </source>
</evidence>
<comment type="catalytic activity">
    <reaction evidence="9">
        <text>O-phospho-L-threonine + H(+) = (R)-1-aminopropan-2-yl phosphate + CO2</text>
        <dbReference type="Rhea" id="RHEA:11492"/>
        <dbReference type="ChEBI" id="CHEBI:15378"/>
        <dbReference type="ChEBI" id="CHEBI:16526"/>
        <dbReference type="ChEBI" id="CHEBI:58563"/>
        <dbReference type="ChEBI" id="CHEBI:58675"/>
        <dbReference type="EC" id="4.1.1.81"/>
    </reaction>
</comment>
<evidence type="ECO:0000256" key="4">
    <source>
        <dbReference type="ARBA" id="ARBA00012285"/>
    </source>
</evidence>
<evidence type="ECO:0000256" key="8">
    <source>
        <dbReference type="ARBA" id="ARBA00029996"/>
    </source>
</evidence>
<keyword evidence="6" id="KW-0663">Pyridoxal phosphate</keyword>
<dbReference type="RefSeq" id="WP_306885515.1">
    <property type="nucleotide sequence ID" value="NZ_JAUSUL010000002.1"/>
</dbReference>
<dbReference type="Pfam" id="PF00155">
    <property type="entry name" value="Aminotran_1_2"/>
    <property type="match status" value="1"/>
</dbReference>
<keyword evidence="5" id="KW-0169">Cobalamin biosynthesis</keyword>
<comment type="cofactor">
    <cofactor evidence="1">
        <name>pyridoxal 5'-phosphate</name>
        <dbReference type="ChEBI" id="CHEBI:597326"/>
    </cofactor>
</comment>
<comment type="pathway">
    <text evidence="3">Cofactor biosynthesis; adenosylcobalamin biosynthesis.</text>
</comment>
<gene>
    <name evidence="11" type="ORF">J2S73_002149</name>
</gene>
<evidence type="ECO:0000256" key="2">
    <source>
        <dbReference type="ARBA" id="ARBA00003444"/>
    </source>
</evidence>
<keyword evidence="7" id="KW-0456">Lyase</keyword>
<dbReference type="AlphaFoldDB" id="A0AAE3VP65"/>
<evidence type="ECO:0000256" key="9">
    <source>
        <dbReference type="ARBA" id="ARBA00048531"/>
    </source>
</evidence>
<dbReference type="SUPFAM" id="SSF53383">
    <property type="entry name" value="PLP-dependent transferases"/>
    <property type="match status" value="1"/>
</dbReference>
<evidence type="ECO:0000256" key="5">
    <source>
        <dbReference type="ARBA" id="ARBA00022573"/>
    </source>
</evidence>
<dbReference type="EMBL" id="JAUSUL010000002">
    <property type="protein sequence ID" value="MDQ0315692.1"/>
    <property type="molecule type" value="Genomic_DNA"/>
</dbReference>